<name>A0A068RWA0_9FUNG</name>
<proteinExistence type="inferred from homology"/>
<comment type="subcellular location">
    <subcellularLocation>
        <location evidence="1">Nucleus</location>
    </subcellularLocation>
</comment>
<comment type="similarity">
    <text evidence="2">Belongs to the Mediator complex subunit 27 family.</text>
</comment>
<evidence type="ECO:0000256" key="5">
    <source>
        <dbReference type="ARBA" id="ARBA00023242"/>
    </source>
</evidence>
<evidence type="ECO:0000313" key="7">
    <source>
        <dbReference type="EMBL" id="CDH53251.1"/>
    </source>
</evidence>
<dbReference type="VEuPathDB" id="FungiDB:LCOR_04627.1"/>
<accession>A0A068RWA0</accession>
<dbReference type="EMBL" id="CBTN010000016">
    <property type="protein sequence ID" value="CDH53251.1"/>
    <property type="molecule type" value="Genomic_DNA"/>
</dbReference>
<dbReference type="PANTHER" id="PTHR13130">
    <property type="entry name" value="34 KDA TRANSCRIPTIONAL CO-ACTIVATOR-RELATED"/>
    <property type="match status" value="1"/>
</dbReference>
<gene>
    <name evidence="7" type="ORF">LCOR_04627.1</name>
</gene>
<feature type="compositionally biased region" description="Basic and acidic residues" evidence="6">
    <location>
        <begin position="104"/>
        <end position="126"/>
    </location>
</feature>
<keyword evidence="4" id="KW-0804">Transcription</keyword>
<dbReference type="Pfam" id="PF11571">
    <property type="entry name" value="Med27"/>
    <property type="match status" value="1"/>
</dbReference>
<sequence>MTDTNTRSINDIETDIVKINEALFTISELRSSLRSFKQLVQQENKGPTYVNAFGERLNLVKNGVNRLTSEAEGLKGALVYAQVASKHNYDWPTIKDAVENDAAAEERRQAENGAGRSKDPSAHIKKTSDHMLRQLSSVVLERRKPTTTANFITTNIDQWLAHEKPSNVNMSITFDSPEHDTMSGSACCVTIAVEKALRAVLSLNYHKASDTLVVHRYEMKSANEEKNSQQDLLLFQKLNVLADSAFQDMGVMPARESLSSILHWIASYYNLFTEPCFRCNRRLQFDSPHYKFLPPMVRTWVRRKVDYMEPDREMPQAYTTAGMAYHMLCFVGATKVAAKINQ</sequence>
<dbReference type="GO" id="GO:0016592">
    <property type="term" value="C:mediator complex"/>
    <property type="evidence" value="ECO:0007669"/>
    <property type="project" value="InterPro"/>
</dbReference>
<evidence type="ECO:0000256" key="1">
    <source>
        <dbReference type="ARBA" id="ARBA00004123"/>
    </source>
</evidence>
<dbReference type="OrthoDB" id="1868004at2759"/>
<reference evidence="7" key="1">
    <citation type="submission" date="2013-08" db="EMBL/GenBank/DDBJ databases">
        <title>Gene expansion shapes genome architecture in the human pathogen Lichtheimia corymbifera: an evolutionary genomics analysis in the ancient terrestrial Mucorales (Mucoromycotina).</title>
        <authorList>
            <person name="Schwartze V.U."/>
            <person name="Winter S."/>
            <person name="Shelest E."/>
            <person name="Marcet-Houben M."/>
            <person name="Horn F."/>
            <person name="Wehner S."/>
            <person name="Hoffmann K."/>
            <person name="Riege K."/>
            <person name="Sammeth M."/>
            <person name="Nowrousian M."/>
            <person name="Valiante V."/>
            <person name="Linde J."/>
            <person name="Jacobsen I.D."/>
            <person name="Marz M."/>
            <person name="Brakhage A.A."/>
            <person name="Gabaldon T."/>
            <person name="Bocker S."/>
            <person name="Voigt K."/>
        </authorList>
    </citation>
    <scope>NUCLEOTIDE SEQUENCE [LARGE SCALE GENOMIC DNA]</scope>
    <source>
        <strain evidence="7">FSU 9682</strain>
    </source>
</reference>
<evidence type="ECO:0000313" key="8">
    <source>
        <dbReference type="Proteomes" id="UP000027586"/>
    </source>
</evidence>
<dbReference type="GO" id="GO:0006357">
    <property type="term" value="P:regulation of transcription by RNA polymerase II"/>
    <property type="evidence" value="ECO:0007669"/>
    <property type="project" value="TreeGrafter"/>
</dbReference>
<dbReference type="GO" id="GO:0003713">
    <property type="term" value="F:transcription coactivator activity"/>
    <property type="evidence" value="ECO:0007669"/>
    <property type="project" value="TreeGrafter"/>
</dbReference>
<protein>
    <recommendedName>
        <fullName evidence="9">Mediator complex subunit 27</fullName>
    </recommendedName>
</protein>
<organism evidence="7 8">
    <name type="scientific">Lichtheimia corymbifera JMRC:FSU:9682</name>
    <dbReference type="NCBI Taxonomy" id="1263082"/>
    <lineage>
        <taxon>Eukaryota</taxon>
        <taxon>Fungi</taxon>
        <taxon>Fungi incertae sedis</taxon>
        <taxon>Mucoromycota</taxon>
        <taxon>Mucoromycotina</taxon>
        <taxon>Mucoromycetes</taxon>
        <taxon>Mucorales</taxon>
        <taxon>Lichtheimiaceae</taxon>
        <taxon>Lichtheimia</taxon>
    </lineage>
</organism>
<evidence type="ECO:0000256" key="4">
    <source>
        <dbReference type="ARBA" id="ARBA00023163"/>
    </source>
</evidence>
<dbReference type="Proteomes" id="UP000027586">
    <property type="component" value="Unassembled WGS sequence"/>
</dbReference>
<dbReference type="InterPro" id="IPR021627">
    <property type="entry name" value="Mediator_Med27"/>
</dbReference>
<keyword evidence="5" id="KW-0539">Nucleus</keyword>
<comment type="caution">
    <text evidence="7">The sequence shown here is derived from an EMBL/GenBank/DDBJ whole genome shotgun (WGS) entry which is preliminary data.</text>
</comment>
<feature type="region of interest" description="Disordered" evidence="6">
    <location>
        <begin position="102"/>
        <end position="126"/>
    </location>
</feature>
<evidence type="ECO:0000256" key="2">
    <source>
        <dbReference type="ARBA" id="ARBA00008048"/>
    </source>
</evidence>
<dbReference type="AlphaFoldDB" id="A0A068RWA0"/>
<evidence type="ECO:0000256" key="6">
    <source>
        <dbReference type="SAM" id="MobiDB-lite"/>
    </source>
</evidence>
<keyword evidence="8" id="KW-1185">Reference proteome</keyword>
<evidence type="ECO:0008006" key="9">
    <source>
        <dbReference type="Google" id="ProtNLM"/>
    </source>
</evidence>
<dbReference type="PANTHER" id="PTHR13130:SF4">
    <property type="entry name" value="MEDIATOR OF RNA POLYMERASE II TRANSCRIPTION SUBUNIT 27"/>
    <property type="match status" value="1"/>
</dbReference>
<keyword evidence="3" id="KW-0805">Transcription regulation</keyword>
<evidence type="ECO:0000256" key="3">
    <source>
        <dbReference type="ARBA" id="ARBA00023015"/>
    </source>
</evidence>